<organism evidence="1 2">
    <name type="scientific">Etheostoma spectabile</name>
    <name type="common">orangethroat darter</name>
    <dbReference type="NCBI Taxonomy" id="54343"/>
    <lineage>
        <taxon>Eukaryota</taxon>
        <taxon>Metazoa</taxon>
        <taxon>Chordata</taxon>
        <taxon>Craniata</taxon>
        <taxon>Vertebrata</taxon>
        <taxon>Euteleostomi</taxon>
        <taxon>Actinopterygii</taxon>
        <taxon>Neopterygii</taxon>
        <taxon>Teleostei</taxon>
        <taxon>Neoteleostei</taxon>
        <taxon>Acanthomorphata</taxon>
        <taxon>Eupercaria</taxon>
        <taxon>Perciformes</taxon>
        <taxon>Percoidei</taxon>
        <taxon>Percidae</taxon>
        <taxon>Etheostomatinae</taxon>
        <taxon>Etheostoma</taxon>
    </lineage>
</organism>
<sequence>MNPADGLRSNLSSCLLCLWASVDLDLLW</sequence>
<reference evidence="1 2" key="1">
    <citation type="submission" date="2019-08" db="EMBL/GenBank/DDBJ databases">
        <title>A chromosome-level genome assembly, high-density linkage maps, and genome scans reveal the genomic architecture of hybrid incompatibilities underlying speciation via character displacement in darters (Percidae: Etheostominae).</title>
        <authorList>
            <person name="Moran R.L."/>
            <person name="Catchen J.M."/>
            <person name="Fuller R.C."/>
        </authorList>
    </citation>
    <scope>NUCLEOTIDE SEQUENCE [LARGE SCALE GENOMIC DNA]</scope>
    <source>
        <strain evidence="1">EspeVRDwgs_2016</strain>
        <tissue evidence="1">Muscle</tissue>
    </source>
</reference>
<dbReference type="AlphaFoldDB" id="A0A5J5D3S8"/>
<protein>
    <submittedName>
        <fullName evidence="1">Uncharacterized protein</fullName>
    </submittedName>
</protein>
<dbReference type="EMBL" id="VOFY01000013">
    <property type="protein sequence ID" value="KAA8587195.1"/>
    <property type="molecule type" value="Genomic_DNA"/>
</dbReference>
<proteinExistence type="predicted"/>
<accession>A0A5J5D3S8</accession>
<evidence type="ECO:0000313" key="1">
    <source>
        <dbReference type="EMBL" id="KAA8587195.1"/>
    </source>
</evidence>
<dbReference type="Proteomes" id="UP000327493">
    <property type="component" value="Chromosome 13"/>
</dbReference>
<name>A0A5J5D3S8_9PERO</name>
<gene>
    <name evidence="1" type="ORF">FQN60_001031</name>
</gene>
<evidence type="ECO:0000313" key="2">
    <source>
        <dbReference type="Proteomes" id="UP000327493"/>
    </source>
</evidence>
<comment type="caution">
    <text evidence="1">The sequence shown here is derived from an EMBL/GenBank/DDBJ whole genome shotgun (WGS) entry which is preliminary data.</text>
</comment>
<keyword evidence="2" id="KW-1185">Reference proteome</keyword>